<dbReference type="InterPro" id="IPR002913">
    <property type="entry name" value="START_lipid-bd_dom"/>
</dbReference>
<organism evidence="13 14">
    <name type="scientific">Chauna torquata</name>
    <name type="common">Southern screamer</name>
    <dbReference type="NCBI Taxonomy" id="30388"/>
    <lineage>
        <taxon>Eukaryota</taxon>
        <taxon>Metazoa</taxon>
        <taxon>Chordata</taxon>
        <taxon>Craniata</taxon>
        <taxon>Vertebrata</taxon>
        <taxon>Euteleostomi</taxon>
        <taxon>Archelosauria</taxon>
        <taxon>Archosauria</taxon>
        <taxon>Dinosauria</taxon>
        <taxon>Saurischia</taxon>
        <taxon>Theropoda</taxon>
        <taxon>Coelurosauria</taxon>
        <taxon>Aves</taxon>
        <taxon>Neognathae</taxon>
        <taxon>Galloanserae</taxon>
        <taxon>Anseriformes</taxon>
        <taxon>Anhimidae</taxon>
        <taxon>Chauna</taxon>
    </lineage>
</organism>
<feature type="non-terminal residue" evidence="13">
    <location>
        <position position="1"/>
    </location>
</feature>
<keyword evidence="5" id="KW-0813">Transport</keyword>
<keyword evidence="6" id="KW-0809">Transit peptide</keyword>
<evidence type="ECO:0000256" key="4">
    <source>
        <dbReference type="ARBA" id="ARBA00020345"/>
    </source>
</evidence>
<dbReference type="Gene3D" id="3.30.530.20">
    <property type="match status" value="1"/>
</dbReference>
<feature type="domain" description="START" evidence="12">
    <location>
        <begin position="108"/>
        <end position="316"/>
    </location>
</feature>
<comment type="subcellular location">
    <subcellularLocation>
        <location evidence="1">Mitochondrion</location>
    </subcellularLocation>
</comment>
<evidence type="ECO:0000313" key="13">
    <source>
        <dbReference type="EMBL" id="NXK50995.1"/>
    </source>
</evidence>
<name>A0A7L0K203_CHATO</name>
<gene>
    <name evidence="13" type="primary">Star_0</name>
    <name evidence="13" type="ORF">CHATOR_R07598</name>
</gene>
<evidence type="ECO:0000256" key="6">
    <source>
        <dbReference type="ARBA" id="ARBA00022946"/>
    </source>
</evidence>
<dbReference type="GO" id="GO:0006694">
    <property type="term" value="P:steroid biosynthetic process"/>
    <property type="evidence" value="ECO:0007669"/>
    <property type="project" value="UniProtKB-KW"/>
</dbReference>
<evidence type="ECO:0000313" key="14">
    <source>
        <dbReference type="Proteomes" id="UP000537522"/>
    </source>
</evidence>
<dbReference type="GO" id="GO:0008203">
    <property type="term" value="P:cholesterol metabolic process"/>
    <property type="evidence" value="ECO:0007669"/>
    <property type="project" value="UniProtKB-UniPathway"/>
</dbReference>
<accession>A0A7L0K203</accession>
<dbReference type="AlphaFoldDB" id="A0A7L0K203"/>
<dbReference type="PROSITE" id="PS50848">
    <property type="entry name" value="START"/>
    <property type="match status" value="1"/>
</dbReference>
<comment type="caution">
    <text evidence="13">The sequence shown here is derived from an EMBL/GenBank/DDBJ whole genome shotgun (WGS) entry which is preliminary data.</text>
</comment>
<evidence type="ECO:0000256" key="9">
    <source>
        <dbReference type="ARBA" id="ARBA00023128"/>
    </source>
</evidence>
<evidence type="ECO:0000256" key="8">
    <source>
        <dbReference type="ARBA" id="ARBA00023121"/>
    </source>
</evidence>
<evidence type="ECO:0000256" key="1">
    <source>
        <dbReference type="ARBA" id="ARBA00004173"/>
    </source>
</evidence>
<reference evidence="13 14" key="1">
    <citation type="submission" date="2019-09" db="EMBL/GenBank/DDBJ databases">
        <title>Bird 10,000 Genomes (B10K) Project - Family phase.</title>
        <authorList>
            <person name="Zhang G."/>
        </authorList>
    </citation>
    <scope>NUCLEOTIDE SEQUENCE [LARGE SCALE GENOMIC DNA]</scope>
    <source>
        <strain evidence="13">B10K-DU-011-36</strain>
        <tissue evidence="13">Muscle</tissue>
    </source>
</reference>
<proteinExistence type="predicted"/>
<dbReference type="GO" id="GO:0015485">
    <property type="term" value="F:cholesterol binding"/>
    <property type="evidence" value="ECO:0007669"/>
    <property type="project" value="InterPro"/>
</dbReference>
<dbReference type="SMART" id="SM00234">
    <property type="entry name" value="START"/>
    <property type="match status" value="1"/>
</dbReference>
<dbReference type="Proteomes" id="UP000537522">
    <property type="component" value="Unassembled WGS sequence"/>
</dbReference>
<dbReference type="GO" id="GO:0032367">
    <property type="term" value="P:intracellular cholesterol transport"/>
    <property type="evidence" value="ECO:0007669"/>
    <property type="project" value="TreeGrafter"/>
</dbReference>
<evidence type="ECO:0000259" key="12">
    <source>
        <dbReference type="PROSITE" id="PS50848"/>
    </source>
</evidence>
<dbReference type="PRINTS" id="PR00978">
    <property type="entry name" value="STARPROTEIN"/>
</dbReference>
<keyword evidence="10" id="KW-0755">Steroidogenesis</keyword>
<dbReference type="PANTHER" id="PTHR46489:SF1">
    <property type="entry name" value="STEROIDOGENIC ACUTE REGULATORY PROTEIN, MITOCHONDRIAL"/>
    <property type="match status" value="1"/>
</dbReference>
<dbReference type="Pfam" id="PF01852">
    <property type="entry name" value="START"/>
    <property type="match status" value="1"/>
</dbReference>
<dbReference type="GO" id="GO:0050810">
    <property type="term" value="P:regulation of steroid biosynthetic process"/>
    <property type="evidence" value="ECO:0007669"/>
    <property type="project" value="TreeGrafter"/>
</dbReference>
<dbReference type="GO" id="GO:0005739">
    <property type="term" value="C:mitochondrion"/>
    <property type="evidence" value="ECO:0007669"/>
    <property type="project" value="UniProtKB-SubCell"/>
</dbReference>
<comment type="subunit">
    <text evidence="3">May interact with TSPO.</text>
</comment>
<keyword evidence="9" id="KW-0496">Mitochondrion</keyword>
<dbReference type="UniPathway" id="UPA00296"/>
<evidence type="ECO:0000256" key="2">
    <source>
        <dbReference type="ARBA" id="ARBA00004731"/>
    </source>
</evidence>
<keyword evidence="14" id="KW-1185">Reference proteome</keyword>
<dbReference type="InterPro" id="IPR029866">
    <property type="entry name" value="StAR"/>
</dbReference>
<evidence type="ECO:0000256" key="5">
    <source>
        <dbReference type="ARBA" id="ARBA00022448"/>
    </source>
</evidence>
<dbReference type="EMBL" id="VXAL01010878">
    <property type="protein sequence ID" value="NXK50995.1"/>
    <property type="molecule type" value="Genomic_DNA"/>
</dbReference>
<dbReference type="InterPro" id="IPR023393">
    <property type="entry name" value="START-like_dom_sf"/>
</dbReference>
<dbReference type="GO" id="GO:0120020">
    <property type="term" value="F:cholesterol transfer activity"/>
    <property type="evidence" value="ECO:0007669"/>
    <property type="project" value="InterPro"/>
</dbReference>
<dbReference type="SUPFAM" id="SSF55961">
    <property type="entry name" value="Bet v1-like"/>
    <property type="match status" value="1"/>
</dbReference>
<evidence type="ECO:0000256" key="3">
    <source>
        <dbReference type="ARBA" id="ARBA00011279"/>
    </source>
</evidence>
<keyword evidence="7" id="KW-0445">Lipid transport</keyword>
<dbReference type="InterPro" id="IPR000799">
    <property type="entry name" value="StAR-like"/>
</dbReference>
<evidence type="ECO:0000256" key="10">
    <source>
        <dbReference type="ARBA" id="ARBA00023250"/>
    </source>
</evidence>
<keyword evidence="8" id="KW-0446">Lipid-binding</keyword>
<sequence>PRSRAMLRATVKLCCGIAHDHLRRLPGLKTTAVAAIQKDVRGLVLRGSRRLPPEIPRCIQRLMGKDTARCAEPKGDIGARRLSSTDLSYIHQGERALQRALGILQQPPSWQAEAVLDAGAAVSSAALPGLGRVFRVEAVLAVPVGRLHRELFEKLEQMPRWNPSLSRVEVLRRLGEDTLVTHEVTAANPVGRRDFVSVRHRGRTQAAVYLVGTATRVERLPAQEGCVRAETRLSCIALQPLAGDPGRTRVTWLLSVDLKASATRGRGHPGSPRTPALRLLSPPQGWIPASVTDRVLPRCQADFIRHLRRHLSATACP</sequence>
<evidence type="ECO:0000256" key="11">
    <source>
        <dbReference type="ARBA" id="ARBA00032620"/>
    </source>
</evidence>
<evidence type="ECO:0000256" key="7">
    <source>
        <dbReference type="ARBA" id="ARBA00023055"/>
    </source>
</evidence>
<protein>
    <recommendedName>
        <fullName evidence="4">Steroidogenic acute regulatory protein, mitochondrial</fullName>
    </recommendedName>
    <alternativeName>
        <fullName evidence="11">START domain-containing protein 1</fullName>
    </alternativeName>
</protein>
<dbReference type="PANTHER" id="PTHR46489">
    <property type="entry name" value="STEROIDOGENIC ACUTE REGULATORY PROTEIN, MITOCHONDRIAL"/>
    <property type="match status" value="1"/>
</dbReference>
<feature type="non-terminal residue" evidence="13">
    <location>
        <position position="317"/>
    </location>
</feature>
<comment type="pathway">
    <text evidence="2">Steroid metabolism; cholesterol metabolism.</text>
</comment>